<evidence type="ECO:0000259" key="2">
    <source>
        <dbReference type="Pfam" id="PF00892"/>
    </source>
</evidence>
<dbReference type="Proteomes" id="UP001596403">
    <property type="component" value="Unassembled WGS sequence"/>
</dbReference>
<dbReference type="Pfam" id="PF00892">
    <property type="entry name" value="EamA"/>
    <property type="match status" value="2"/>
</dbReference>
<feature type="domain" description="EamA" evidence="2">
    <location>
        <begin position="5"/>
        <end position="137"/>
    </location>
</feature>
<keyword evidence="1" id="KW-0472">Membrane</keyword>
<reference evidence="4" key="1">
    <citation type="journal article" date="2019" name="Int. J. Syst. Evol. Microbiol.">
        <title>The Global Catalogue of Microorganisms (GCM) 10K type strain sequencing project: providing services to taxonomists for standard genome sequencing and annotation.</title>
        <authorList>
            <consortium name="The Broad Institute Genomics Platform"/>
            <consortium name="The Broad Institute Genome Sequencing Center for Infectious Disease"/>
            <person name="Wu L."/>
            <person name="Ma J."/>
        </authorList>
    </citation>
    <scope>NUCLEOTIDE SEQUENCE [LARGE SCALE GENOMIC DNA]</scope>
    <source>
        <strain evidence="4">NBRC 111368</strain>
    </source>
</reference>
<name>A0ABW1Z411_9RHOB</name>
<keyword evidence="4" id="KW-1185">Reference proteome</keyword>
<feature type="domain" description="EamA" evidence="2">
    <location>
        <begin position="149"/>
        <end position="274"/>
    </location>
</feature>
<comment type="caution">
    <text evidence="3">The sequence shown here is derived from an EMBL/GenBank/DDBJ whole genome shotgun (WGS) entry which is preliminary data.</text>
</comment>
<feature type="transmembrane region" description="Helical" evidence="1">
    <location>
        <begin position="98"/>
        <end position="115"/>
    </location>
</feature>
<dbReference type="InterPro" id="IPR000620">
    <property type="entry name" value="EamA_dom"/>
</dbReference>
<feature type="transmembrane region" description="Helical" evidence="1">
    <location>
        <begin position="240"/>
        <end position="256"/>
    </location>
</feature>
<sequence>MDNLRGAMLMVLAMAGFAIEDMFVKLTSDALPVGQIIALLGAGGGAIFAVILRIQGRRLFSADMLTGPILLRAVGEVLGTLCFVTAIVLTPLSSASAILQATPLAVTLGAALFLGEPVGWRRWSAIVVGFLGVLLIVRPGLEGFNALSLFAVAGVIGLALRDLATRKVPKSISSMQLSFLAFIVLVPAGLILMLAAGTPAAMPGGAEVVYLAAAMVIGVMAYYAIVAAMRVGEVSFVTPFRYMRMLFALVAGIVVFDESPDTLTLVGAAIIIASGVYTLLRERKITPGPAAVFPSRACRGKPLQTRT</sequence>
<feature type="transmembrane region" description="Helical" evidence="1">
    <location>
        <begin position="122"/>
        <end position="141"/>
    </location>
</feature>
<dbReference type="PANTHER" id="PTHR22911">
    <property type="entry name" value="ACYL-MALONYL CONDENSING ENZYME-RELATED"/>
    <property type="match status" value="1"/>
</dbReference>
<evidence type="ECO:0000256" key="1">
    <source>
        <dbReference type="SAM" id="Phobius"/>
    </source>
</evidence>
<feature type="transmembrane region" description="Helical" evidence="1">
    <location>
        <begin position="147"/>
        <end position="164"/>
    </location>
</feature>
<evidence type="ECO:0000313" key="3">
    <source>
        <dbReference type="EMBL" id="MFC6643025.1"/>
    </source>
</evidence>
<dbReference type="SUPFAM" id="SSF103481">
    <property type="entry name" value="Multidrug resistance efflux transporter EmrE"/>
    <property type="match status" value="2"/>
</dbReference>
<feature type="transmembrane region" description="Helical" evidence="1">
    <location>
        <begin position="30"/>
        <end position="52"/>
    </location>
</feature>
<keyword evidence="1" id="KW-1133">Transmembrane helix</keyword>
<feature type="transmembrane region" description="Helical" evidence="1">
    <location>
        <begin position="176"/>
        <end position="196"/>
    </location>
</feature>
<dbReference type="PANTHER" id="PTHR22911:SF135">
    <property type="entry name" value="BLR4310 PROTEIN"/>
    <property type="match status" value="1"/>
</dbReference>
<evidence type="ECO:0000313" key="4">
    <source>
        <dbReference type="Proteomes" id="UP001596403"/>
    </source>
</evidence>
<dbReference type="InterPro" id="IPR037185">
    <property type="entry name" value="EmrE-like"/>
</dbReference>
<organism evidence="3 4">
    <name type="scientific">Sulfitobacter profundi</name>
    <dbReference type="NCBI Taxonomy" id="2679961"/>
    <lineage>
        <taxon>Bacteria</taxon>
        <taxon>Pseudomonadati</taxon>
        <taxon>Pseudomonadota</taxon>
        <taxon>Alphaproteobacteria</taxon>
        <taxon>Rhodobacterales</taxon>
        <taxon>Roseobacteraceae</taxon>
        <taxon>Sulfitobacter</taxon>
    </lineage>
</organism>
<feature type="transmembrane region" description="Helical" evidence="1">
    <location>
        <begin position="7"/>
        <end position="24"/>
    </location>
</feature>
<feature type="transmembrane region" description="Helical" evidence="1">
    <location>
        <begin position="262"/>
        <end position="280"/>
    </location>
</feature>
<dbReference type="RefSeq" id="WP_386283475.1">
    <property type="nucleotide sequence ID" value="NZ_JBHSWA010000001.1"/>
</dbReference>
<feature type="transmembrane region" description="Helical" evidence="1">
    <location>
        <begin position="73"/>
        <end position="92"/>
    </location>
</feature>
<gene>
    <name evidence="3" type="ORF">ACFQAU_16320</name>
</gene>
<proteinExistence type="predicted"/>
<keyword evidence="1" id="KW-0812">Transmembrane</keyword>
<protein>
    <submittedName>
        <fullName evidence="3">DMT family transporter</fullName>
    </submittedName>
</protein>
<dbReference type="EMBL" id="JBHSWA010000001">
    <property type="protein sequence ID" value="MFC6643025.1"/>
    <property type="molecule type" value="Genomic_DNA"/>
</dbReference>
<feature type="transmembrane region" description="Helical" evidence="1">
    <location>
        <begin position="208"/>
        <end position="228"/>
    </location>
</feature>
<accession>A0ABW1Z411</accession>